<organism evidence="2">
    <name type="scientific">freshwater metagenome</name>
    <dbReference type="NCBI Taxonomy" id="449393"/>
    <lineage>
        <taxon>unclassified sequences</taxon>
        <taxon>metagenomes</taxon>
        <taxon>ecological metagenomes</taxon>
    </lineage>
</organism>
<feature type="region of interest" description="Disordered" evidence="1">
    <location>
        <begin position="1"/>
        <end position="42"/>
    </location>
</feature>
<reference evidence="2" key="1">
    <citation type="submission" date="2020-05" db="EMBL/GenBank/DDBJ databases">
        <authorList>
            <person name="Chiriac C."/>
            <person name="Salcher M."/>
            <person name="Ghai R."/>
            <person name="Kavagutti S V."/>
        </authorList>
    </citation>
    <scope>NUCLEOTIDE SEQUENCE</scope>
</reference>
<feature type="compositionally biased region" description="Polar residues" evidence="1">
    <location>
        <begin position="1"/>
        <end position="10"/>
    </location>
</feature>
<evidence type="ECO:0000256" key="1">
    <source>
        <dbReference type="SAM" id="MobiDB-lite"/>
    </source>
</evidence>
<protein>
    <submittedName>
        <fullName evidence="2">Unannotated protein</fullName>
    </submittedName>
</protein>
<dbReference type="EMBL" id="CAFBNB010000128">
    <property type="protein sequence ID" value="CAB4932339.1"/>
    <property type="molecule type" value="Genomic_DNA"/>
</dbReference>
<accession>A0A6J7IMV2</accession>
<sequence>MTNSNPNDGTGSEHAPALEEANTVASANEPMVADPDGEARSLRERMADMREEAKTADSKRRGEIGWWLFGATKHLGRLSSVKTAQSLGEHQFVMTEGSDAGATSRCSCGAAIAGEIRVDITVEEFLAADGHLPMAPDNALVSPLTLRRRLRACGTDVERITVIRAWIVEIEHFMATTSPGERQSMSLWVWAAQQHLERLTSDGAA</sequence>
<evidence type="ECO:0000313" key="2">
    <source>
        <dbReference type="EMBL" id="CAB4932339.1"/>
    </source>
</evidence>
<name>A0A6J7IMV2_9ZZZZ</name>
<proteinExistence type="predicted"/>
<dbReference type="AlphaFoldDB" id="A0A6J7IMV2"/>
<gene>
    <name evidence="2" type="ORF">UFOPK3720_00776</name>
</gene>